<dbReference type="PRINTS" id="PR01047">
    <property type="entry name" value="TRNASYNTHTHR"/>
</dbReference>
<dbReference type="InterPro" id="IPR004095">
    <property type="entry name" value="TGS"/>
</dbReference>
<evidence type="ECO:0000256" key="1">
    <source>
        <dbReference type="ARBA" id="ARBA00008226"/>
    </source>
</evidence>
<name>A0A6J4V0Y7_9DEIN</name>
<comment type="similarity">
    <text evidence="1 13">Belongs to the class-II aminoacyl-tRNA synthetase family.</text>
</comment>
<dbReference type="CDD" id="cd01667">
    <property type="entry name" value="TGS_ThrRS"/>
    <property type="match status" value="1"/>
</dbReference>
<evidence type="ECO:0000256" key="5">
    <source>
        <dbReference type="ARBA" id="ARBA00022723"/>
    </source>
</evidence>
<dbReference type="InterPro" id="IPR012676">
    <property type="entry name" value="TGS-like"/>
</dbReference>
<dbReference type="InterPro" id="IPR033728">
    <property type="entry name" value="ThrRS_core"/>
</dbReference>
<comment type="catalytic activity">
    <reaction evidence="12 13">
        <text>tRNA(Thr) + L-threonine + ATP = L-threonyl-tRNA(Thr) + AMP + diphosphate + H(+)</text>
        <dbReference type="Rhea" id="RHEA:24624"/>
        <dbReference type="Rhea" id="RHEA-COMP:9670"/>
        <dbReference type="Rhea" id="RHEA-COMP:9704"/>
        <dbReference type="ChEBI" id="CHEBI:15378"/>
        <dbReference type="ChEBI" id="CHEBI:30616"/>
        <dbReference type="ChEBI" id="CHEBI:33019"/>
        <dbReference type="ChEBI" id="CHEBI:57926"/>
        <dbReference type="ChEBI" id="CHEBI:78442"/>
        <dbReference type="ChEBI" id="CHEBI:78534"/>
        <dbReference type="ChEBI" id="CHEBI:456215"/>
        <dbReference type="EC" id="6.1.1.3"/>
    </reaction>
</comment>
<dbReference type="GO" id="GO:0004829">
    <property type="term" value="F:threonine-tRNA ligase activity"/>
    <property type="evidence" value="ECO:0007669"/>
    <property type="project" value="UniProtKB-UniRule"/>
</dbReference>
<comment type="subcellular location">
    <subcellularLocation>
        <location evidence="13">Cytoplasm</location>
    </subcellularLocation>
</comment>
<dbReference type="GO" id="GO:0005737">
    <property type="term" value="C:cytoplasm"/>
    <property type="evidence" value="ECO:0007669"/>
    <property type="project" value="UniProtKB-SubCell"/>
</dbReference>
<dbReference type="InterPro" id="IPR012947">
    <property type="entry name" value="tRNA_SAD"/>
</dbReference>
<evidence type="ECO:0000256" key="13">
    <source>
        <dbReference type="HAMAP-Rule" id="MF_00184"/>
    </source>
</evidence>
<keyword evidence="9 13" id="KW-0694">RNA-binding</keyword>
<dbReference type="Pfam" id="PF00587">
    <property type="entry name" value="tRNA-synt_2b"/>
    <property type="match status" value="1"/>
</dbReference>
<evidence type="ECO:0000256" key="11">
    <source>
        <dbReference type="ARBA" id="ARBA00023146"/>
    </source>
</evidence>
<dbReference type="InterPro" id="IPR006195">
    <property type="entry name" value="aa-tRNA-synth_II"/>
</dbReference>
<evidence type="ECO:0000256" key="6">
    <source>
        <dbReference type="ARBA" id="ARBA00022741"/>
    </source>
</evidence>
<evidence type="ECO:0000256" key="12">
    <source>
        <dbReference type="ARBA" id="ARBA00049515"/>
    </source>
</evidence>
<evidence type="ECO:0000256" key="2">
    <source>
        <dbReference type="ARBA" id="ARBA00022490"/>
    </source>
</evidence>
<evidence type="ECO:0000313" key="16">
    <source>
        <dbReference type="EMBL" id="CAA9565924.1"/>
    </source>
</evidence>
<dbReference type="PROSITE" id="PS51880">
    <property type="entry name" value="TGS"/>
    <property type="match status" value="1"/>
</dbReference>
<evidence type="ECO:0000256" key="9">
    <source>
        <dbReference type="ARBA" id="ARBA00022884"/>
    </source>
</evidence>
<dbReference type="Gene3D" id="3.40.50.800">
    <property type="entry name" value="Anticodon-binding domain"/>
    <property type="match status" value="1"/>
</dbReference>
<dbReference type="HAMAP" id="MF_00184">
    <property type="entry name" value="Thr_tRNA_synth"/>
    <property type="match status" value="1"/>
</dbReference>
<dbReference type="PANTHER" id="PTHR11451:SF44">
    <property type="entry name" value="THREONINE--TRNA LIGASE, CHLOROPLASTIC_MITOCHONDRIAL 2"/>
    <property type="match status" value="1"/>
</dbReference>
<evidence type="ECO:0000259" key="14">
    <source>
        <dbReference type="PROSITE" id="PS50862"/>
    </source>
</evidence>
<dbReference type="EC" id="6.1.1.3" evidence="13"/>
<feature type="binding site" evidence="13">
    <location>
        <position position="395"/>
    </location>
    <ligand>
        <name>Zn(2+)</name>
        <dbReference type="ChEBI" id="CHEBI:29105"/>
        <note>catalytic</note>
    </ligand>
</feature>
<dbReference type="InterPro" id="IPR018163">
    <property type="entry name" value="Thr/Ala-tRNA-synth_IIc_edit"/>
</dbReference>
<evidence type="ECO:0000256" key="8">
    <source>
        <dbReference type="ARBA" id="ARBA00022840"/>
    </source>
</evidence>
<keyword evidence="11 13" id="KW-0030">Aminoacyl-tRNA synthetase</keyword>
<dbReference type="GO" id="GO:0005524">
    <property type="term" value="F:ATP binding"/>
    <property type="evidence" value="ECO:0007669"/>
    <property type="project" value="UniProtKB-UniRule"/>
</dbReference>
<evidence type="ECO:0000256" key="10">
    <source>
        <dbReference type="ARBA" id="ARBA00022917"/>
    </source>
</evidence>
<dbReference type="SUPFAM" id="SSF55681">
    <property type="entry name" value="Class II aaRS and biotin synthetases"/>
    <property type="match status" value="1"/>
</dbReference>
<dbReference type="InterPro" id="IPR045864">
    <property type="entry name" value="aa-tRNA-synth_II/BPL/LPL"/>
</dbReference>
<evidence type="ECO:0000256" key="7">
    <source>
        <dbReference type="ARBA" id="ARBA00022833"/>
    </source>
</evidence>
<dbReference type="FunFam" id="3.40.50.800:FF:000001">
    <property type="entry name" value="Threonine--tRNA ligase"/>
    <property type="match status" value="1"/>
</dbReference>
<sequence length="663" mass="75326">MFITLPDGKRLDLPKHATAKHVAEAIGPGLAKAALGASVNGQLTDLLSELPDGAQVAILTKRDDATLRLMRHTLAHVMAQAVADVFTAEGTPRDAVKMGIGPVIENGFYYDFDLPRTLVPEDLEKIEVRMREIVAAKLPLRKFELPRAEALTRFKGKDPYKLELIQDLPEDVPLTFYEQGGEGGFTDLCRGPHVPNTGDIPPHFKLMSVAGAYWRGDESRPMLQRVYGVAFRIKEDLERHLWQLEEAKKRDHRKLGAELDIFTLDEDIGPGLPLWLPRGALMIEEIEALAKEMERKAGYQRVKSPHLAKEQLFLKSGHLPYYEGDMFPAMELDNVKYYLKPMNCPFHHKIYAARPRSYRDLPLRLAEYGTCYRYEDHGALMGLMRVRSLQMNDAHIYCSEAQFEDEFMRVIGMYLEYFKLFGVHEYVMRLSKHSKEGLGKKYVDNPELWEKTEDMVRNALQNGGINFIEADDEAAFYGPKIDVQIRSAIGREFTLATNQVDFAQPGRFNLEYIAEDGSRQTPLCLHRAPLSTHERFIGFLIEHFAGDFPLWLAPEQVRIVPIADRHNDYALKLREQLTDAGLRAEADLRGERMNAKVRDAELYKVPYTVIVGDKEVEAGAVSFRSRKEGEQKDMAAAVFVQHLQAHVKGRALEVVPLSHLETV</sequence>
<dbReference type="NCBIfam" id="TIGR00418">
    <property type="entry name" value="thrS"/>
    <property type="match status" value="1"/>
</dbReference>
<dbReference type="GO" id="GO:0006435">
    <property type="term" value="P:threonyl-tRNA aminoacylation"/>
    <property type="evidence" value="ECO:0007669"/>
    <property type="project" value="UniProtKB-UniRule"/>
</dbReference>
<feature type="domain" description="Aminoacyl-transfer RNA synthetases class-II family profile" evidence="14">
    <location>
        <begin position="279"/>
        <end position="549"/>
    </location>
</feature>
<dbReference type="AlphaFoldDB" id="A0A6J4V0Y7"/>
<dbReference type="Gene3D" id="3.30.54.20">
    <property type="match status" value="1"/>
</dbReference>
<feature type="binding site" evidence="13">
    <location>
        <position position="526"/>
    </location>
    <ligand>
        <name>Zn(2+)</name>
        <dbReference type="ChEBI" id="CHEBI:29105"/>
        <note>catalytic</note>
    </ligand>
</feature>
<organism evidence="16">
    <name type="scientific">uncultured Truepera sp</name>
    <dbReference type="NCBI Taxonomy" id="543023"/>
    <lineage>
        <taxon>Bacteria</taxon>
        <taxon>Thermotogati</taxon>
        <taxon>Deinococcota</taxon>
        <taxon>Deinococci</taxon>
        <taxon>Trueperales</taxon>
        <taxon>Trueperaceae</taxon>
        <taxon>Truepera</taxon>
        <taxon>environmental samples</taxon>
    </lineage>
</organism>
<keyword evidence="3 13" id="KW-0820">tRNA-binding</keyword>
<keyword evidence="5 13" id="KW-0479">Metal-binding</keyword>
<comment type="caution">
    <text evidence="13">Lacks conserved residue(s) required for the propagation of feature annotation.</text>
</comment>
<dbReference type="InterPro" id="IPR047246">
    <property type="entry name" value="ThrRS_anticodon"/>
</dbReference>
<proteinExistence type="inferred from homology"/>
<dbReference type="InterPro" id="IPR002320">
    <property type="entry name" value="Thr-tRNA-ligase_IIa"/>
</dbReference>
<dbReference type="PANTHER" id="PTHR11451">
    <property type="entry name" value="THREONINE-TRNA LIGASE"/>
    <property type="match status" value="1"/>
</dbReference>
<dbReference type="InterPro" id="IPR012675">
    <property type="entry name" value="Beta-grasp_dom_sf"/>
</dbReference>
<dbReference type="Gene3D" id="3.10.20.30">
    <property type="match status" value="1"/>
</dbReference>
<dbReference type="GO" id="GO:0046872">
    <property type="term" value="F:metal ion binding"/>
    <property type="evidence" value="ECO:0007669"/>
    <property type="project" value="UniProtKB-KW"/>
</dbReference>
<evidence type="ECO:0000256" key="3">
    <source>
        <dbReference type="ARBA" id="ARBA00022555"/>
    </source>
</evidence>
<dbReference type="FunFam" id="3.30.930.10:FF:000002">
    <property type="entry name" value="Threonine--tRNA ligase"/>
    <property type="match status" value="1"/>
</dbReference>
<feature type="domain" description="TGS" evidence="15">
    <location>
        <begin position="1"/>
        <end position="60"/>
    </location>
</feature>
<keyword evidence="2 13" id="KW-0963">Cytoplasm</keyword>
<evidence type="ECO:0000256" key="4">
    <source>
        <dbReference type="ARBA" id="ARBA00022598"/>
    </source>
</evidence>
<dbReference type="SUPFAM" id="SSF52954">
    <property type="entry name" value="Class II aaRS ABD-related"/>
    <property type="match status" value="1"/>
</dbReference>
<keyword evidence="4 13" id="KW-0436">Ligase</keyword>
<comment type="subunit">
    <text evidence="13">Homodimer.</text>
</comment>
<dbReference type="Gene3D" id="3.30.980.10">
    <property type="entry name" value="Threonyl-trna Synthetase, Chain A, domain 2"/>
    <property type="match status" value="1"/>
</dbReference>
<dbReference type="Gene3D" id="3.30.930.10">
    <property type="entry name" value="Bira Bifunctional Protein, Domain 2"/>
    <property type="match status" value="1"/>
</dbReference>
<reference evidence="16" key="1">
    <citation type="submission" date="2020-02" db="EMBL/GenBank/DDBJ databases">
        <authorList>
            <person name="Meier V. D."/>
        </authorList>
    </citation>
    <scope>NUCLEOTIDE SEQUENCE</scope>
    <source>
        <strain evidence="16">AVDCRST_MAG86</strain>
    </source>
</reference>
<comment type="cofactor">
    <cofactor evidence="13">
        <name>Zn(2+)</name>
        <dbReference type="ChEBI" id="CHEBI:29105"/>
    </cofactor>
    <text evidence="13">Binds 1 zinc ion per subunit.</text>
</comment>
<dbReference type="GO" id="GO:0000049">
    <property type="term" value="F:tRNA binding"/>
    <property type="evidence" value="ECO:0007669"/>
    <property type="project" value="UniProtKB-KW"/>
</dbReference>
<dbReference type="FunFam" id="3.30.980.10:FF:000005">
    <property type="entry name" value="Threonyl-tRNA synthetase, mitochondrial"/>
    <property type="match status" value="1"/>
</dbReference>
<protein>
    <recommendedName>
        <fullName evidence="13">Threonine--tRNA ligase</fullName>
        <ecNumber evidence="13">6.1.1.3</ecNumber>
    </recommendedName>
    <alternativeName>
        <fullName evidence="13">Threonyl-tRNA synthetase</fullName>
        <shortName evidence="13">ThrRS</shortName>
    </alternativeName>
</protein>
<keyword evidence="10 13" id="KW-0648">Protein biosynthesis</keyword>
<dbReference type="InterPro" id="IPR002314">
    <property type="entry name" value="aa-tRNA-synt_IIb"/>
</dbReference>
<dbReference type="CDD" id="cd00860">
    <property type="entry name" value="ThrRS_anticodon"/>
    <property type="match status" value="1"/>
</dbReference>
<dbReference type="EMBL" id="CADCWP010000076">
    <property type="protein sequence ID" value="CAA9565924.1"/>
    <property type="molecule type" value="Genomic_DNA"/>
</dbReference>
<evidence type="ECO:0000259" key="15">
    <source>
        <dbReference type="PROSITE" id="PS51880"/>
    </source>
</evidence>
<feature type="binding site" evidence="13">
    <location>
        <position position="344"/>
    </location>
    <ligand>
        <name>Zn(2+)</name>
        <dbReference type="ChEBI" id="CHEBI:29105"/>
        <note>catalytic</note>
    </ligand>
</feature>
<dbReference type="SUPFAM" id="SSF55186">
    <property type="entry name" value="ThrRS/AlaRS common domain"/>
    <property type="match status" value="1"/>
</dbReference>
<dbReference type="SUPFAM" id="SSF81271">
    <property type="entry name" value="TGS-like"/>
    <property type="match status" value="1"/>
</dbReference>
<dbReference type="SMART" id="SM00863">
    <property type="entry name" value="tRNA_SAD"/>
    <property type="match status" value="1"/>
</dbReference>
<gene>
    <name evidence="13" type="primary">thrS</name>
    <name evidence="16" type="ORF">AVDCRST_MAG86-1055</name>
</gene>
<keyword evidence="8 13" id="KW-0067">ATP-binding</keyword>
<dbReference type="InterPro" id="IPR036621">
    <property type="entry name" value="Anticodon-bd_dom_sf"/>
</dbReference>
<accession>A0A6J4V0Y7</accession>
<dbReference type="PROSITE" id="PS50862">
    <property type="entry name" value="AA_TRNA_LIGASE_II"/>
    <property type="match status" value="1"/>
</dbReference>
<dbReference type="Pfam" id="PF02824">
    <property type="entry name" value="TGS"/>
    <property type="match status" value="1"/>
</dbReference>
<keyword evidence="6 13" id="KW-0547">Nucleotide-binding</keyword>
<dbReference type="InterPro" id="IPR004154">
    <property type="entry name" value="Anticodon-bd"/>
</dbReference>
<keyword evidence="7 13" id="KW-0862">Zinc</keyword>
<dbReference type="Pfam" id="PF03129">
    <property type="entry name" value="HGTP_anticodon"/>
    <property type="match status" value="1"/>
</dbReference>
<dbReference type="Pfam" id="PF07973">
    <property type="entry name" value="tRNA_SAD"/>
    <property type="match status" value="1"/>
</dbReference>
<dbReference type="CDD" id="cd00771">
    <property type="entry name" value="ThrRS_core"/>
    <property type="match status" value="1"/>
</dbReference>